<dbReference type="CDD" id="cd14014">
    <property type="entry name" value="STKc_PknB_like"/>
    <property type="match status" value="1"/>
</dbReference>
<keyword evidence="4 7" id="KW-0547">Nucleotide-binding</keyword>
<dbReference type="AlphaFoldDB" id="A0AAU7CBX7"/>
<dbReference type="SMART" id="SM00220">
    <property type="entry name" value="S_TKc"/>
    <property type="match status" value="1"/>
</dbReference>
<feature type="repeat" description="WD" evidence="6">
    <location>
        <begin position="554"/>
        <end position="595"/>
    </location>
</feature>
<dbReference type="GO" id="GO:0004674">
    <property type="term" value="F:protein serine/threonine kinase activity"/>
    <property type="evidence" value="ECO:0007669"/>
    <property type="project" value="UniProtKB-KW"/>
</dbReference>
<dbReference type="Pfam" id="PF07714">
    <property type="entry name" value="PK_Tyr_Ser-Thr"/>
    <property type="match status" value="1"/>
</dbReference>
<evidence type="ECO:0000256" key="2">
    <source>
        <dbReference type="ARBA" id="ARBA00022574"/>
    </source>
</evidence>
<feature type="binding site" evidence="7">
    <location>
        <position position="112"/>
    </location>
    <ligand>
        <name>ATP</name>
        <dbReference type="ChEBI" id="CHEBI:30616"/>
    </ligand>
</feature>
<keyword evidence="9" id="KW-0418">Kinase</keyword>
<dbReference type="EMBL" id="CP155447">
    <property type="protein sequence ID" value="XBH02665.1"/>
    <property type="molecule type" value="Genomic_DNA"/>
</dbReference>
<dbReference type="SUPFAM" id="SSF56112">
    <property type="entry name" value="Protein kinase-like (PK-like)"/>
    <property type="match status" value="1"/>
</dbReference>
<reference evidence="9" key="1">
    <citation type="submission" date="2024-05" db="EMBL/GenBank/DDBJ databases">
        <title>Planctomycetes of the genus Singulisphaera possess chitinolytic capabilities.</title>
        <authorList>
            <person name="Ivanova A."/>
        </authorList>
    </citation>
    <scope>NUCLEOTIDE SEQUENCE</scope>
    <source>
        <strain evidence="9">Ch08T</strain>
    </source>
</reference>
<dbReference type="PROSITE" id="PS00107">
    <property type="entry name" value="PROTEIN_KINASE_ATP"/>
    <property type="match status" value="1"/>
</dbReference>
<dbReference type="PANTHER" id="PTHR44129">
    <property type="entry name" value="WD REPEAT-CONTAINING PROTEIN POP1"/>
    <property type="match status" value="1"/>
</dbReference>
<dbReference type="EC" id="2.7.11.1" evidence="9"/>
<dbReference type="InterPro" id="IPR011009">
    <property type="entry name" value="Kinase-like_dom_sf"/>
</dbReference>
<name>A0AAU7CBX7_9BACT</name>
<dbReference type="Gene3D" id="2.130.10.10">
    <property type="entry name" value="YVTN repeat-like/Quinoprotein amine dehydrogenase"/>
    <property type="match status" value="4"/>
</dbReference>
<evidence type="ECO:0000313" key="9">
    <source>
        <dbReference type="EMBL" id="XBH02665.1"/>
    </source>
</evidence>
<keyword evidence="1" id="KW-0723">Serine/threonine-protein kinase</keyword>
<feature type="repeat" description="WD" evidence="6">
    <location>
        <begin position="638"/>
        <end position="679"/>
    </location>
</feature>
<keyword evidence="3" id="KW-0677">Repeat</keyword>
<keyword evidence="9" id="KW-0808">Transferase</keyword>
<dbReference type="PROSITE" id="PS00108">
    <property type="entry name" value="PROTEIN_KINASE_ST"/>
    <property type="match status" value="1"/>
</dbReference>
<feature type="repeat" description="WD" evidence="6">
    <location>
        <begin position="931"/>
        <end position="972"/>
    </location>
</feature>
<feature type="repeat" description="WD" evidence="6">
    <location>
        <begin position="722"/>
        <end position="758"/>
    </location>
</feature>
<dbReference type="Pfam" id="PF00400">
    <property type="entry name" value="WD40"/>
    <property type="match status" value="12"/>
</dbReference>
<dbReference type="InterPro" id="IPR001680">
    <property type="entry name" value="WD40_rpt"/>
</dbReference>
<protein>
    <submittedName>
        <fullName evidence="9">Serine/threonine-protein kinase</fullName>
        <ecNumber evidence="9">2.7.11.1</ecNumber>
    </submittedName>
</protein>
<sequence length="1183" mass="128665">MSDQPSESDSVELLVDEYLERYRRGEQPSLTDITEAHPAHAERIRSLILAMLAVEEYGAGSEFSTLLGRSASHARMPQRLGEYLLIRSIGSGGMGMVYEAVQESLGRHVALKTIPSRQPEDATRLERFRREALAAARLQHAHIVPVFGVGEHDGLHFYTMQFIEGHGLDLILREVDRLRREPVDDDDTVDATDGRELSSGLAWGLRHGRFLPQSQSPAESASAFETRQRIPSTRVNRSGLPHLTEARYLDSVAWLGVQVAEALEYAHRQGVLHRDIKPSNLLMDVQGHVWVTDFGLAKTQDDDELTQTGDIVGTLRYMAPERFNGWSDPRSDIFALGATLYELLTFRPAFDEPDRIKLIDRLLHGSPSPLRQLDRRFPRDLETIVLKSLANIPGERYATAGQLAEDLRRFVAGRPILARRSNGVERVWRWCRRNPAGAGMVAIVVAALMATVTMSILYARQQGISAQKVRVLATDLAKQRESLRASVAETRRALAISEFDRGRAALLDEDFGLGLLWMMATWRSAIDANDPDWQRVALANLSAWCVRLPRLKALLSHEEPVEAAAFSPDGMTILTGGDDFTARLWDAASSRPIGDPVRHLGVVNAVAFSPDGKTVLTGSGDGIAQFWDAATLRPLGVRLRHADAILAVAYSPDGRTVLTASKDRTARLWNATTGRPIGKPLEAFLPITAVAFHPEGKVVATASRDFQAQLWNASNGKPIGPPLRHNGEVYAVAFSPDGETLLTGCFGGVENAWEVATGLPIGDERRSHRGHLRGIAFSPDGRTYVTGSQDKSARLWDAATHDPLGPPLIHQGPIVAVAFSPDGHSLLTASSDYTVRVWDTESCRYPAPSLGIPGGGQAVAFRPDGKSFFGANRGGITRLWDVDTGRQVGEKIHAQGKVRSVACSLDGQSVLVGGDPAQLWDVSTTQPRGWALSHPGGADVVAFHPNGKVVVTGGADRTSRFWAVDTGAPIGSPFTHSGTVDAVAFSLDGKTFATGLDGGTARAWDVTTRQPVGEALRHPGAVSALAFSPDGKSIVTGCEDGMARLWDVSTGELRIPPLPHQAWVFAVAFSPDGATVLTGSRDQSARLWDAATGQPIGPPFGHLNHVWAVSFAPDGNSILTGDVDSTARVFAMAPTLPDDLERVARRMEVFTGLRLDATRRFVVPLDNATWRTTRDRLKRSEGR</sequence>
<keyword evidence="5 7" id="KW-0067">ATP-binding</keyword>
<feature type="repeat" description="WD" evidence="6">
    <location>
        <begin position="1015"/>
        <end position="1056"/>
    </location>
</feature>
<dbReference type="InterPro" id="IPR020472">
    <property type="entry name" value="WD40_PAC1"/>
</dbReference>
<dbReference type="InterPro" id="IPR050349">
    <property type="entry name" value="WD_LIS1/nudF_dynein_reg"/>
</dbReference>
<dbReference type="InterPro" id="IPR008271">
    <property type="entry name" value="Ser/Thr_kinase_AS"/>
</dbReference>
<dbReference type="PROSITE" id="PS50011">
    <property type="entry name" value="PROTEIN_KINASE_DOM"/>
    <property type="match status" value="1"/>
</dbReference>
<feature type="repeat" description="WD" evidence="6">
    <location>
        <begin position="596"/>
        <end position="637"/>
    </location>
</feature>
<dbReference type="InterPro" id="IPR015943">
    <property type="entry name" value="WD40/YVTN_repeat-like_dom_sf"/>
</dbReference>
<feature type="repeat" description="WD" evidence="6">
    <location>
        <begin position="810"/>
        <end position="842"/>
    </location>
</feature>
<dbReference type="SUPFAM" id="SSF50978">
    <property type="entry name" value="WD40 repeat-like"/>
    <property type="match status" value="2"/>
</dbReference>
<dbReference type="RefSeq" id="WP_406695406.1">
    <property type="nucleotide sequence ID" value="NZ_CP155447.1"/>
</dbReference>
<evidence type="ECO:0000256" key="3">
    <source>
        <dbReference type="ARBA" id="ARBA00022737"/>
    </source>
</evidence>
<feature type="repeat" description="WD" evidence="6">
    <location>
        <begin position="765"/>
        <end position="797"/>
    </location>
</feature>
<dbReference type="PROSITE" id="PS50294">
    <property type="entry name" value="WD_REPEATS_REGION"/>
    <property type="match status" value="8"/>
</dbReference>
<dbReference type="InterPro" id="IPR000719">
    <property type="entry name" value="Prot_kinase_dom"/>
</dbReference>
<evidence type="ECO:0000256" key="7">
    <source>
        <dbReference type="PROSITE-ProRule" id="PRU10141"/>
    </source>
</evidence>
<dbReference type="CDD" id="cd00200">
    <property type="entry name" value="WD40"/>
    <property type="match status" value="2"/>
</dbReference>
<accession>A0AAU7CBX7</accession>
<evidence type="ECO:0000256" key="5">
    <source>
        <dbReference type="ARBA" id="ARBA00022840"/>
    </source>
</evidence>
<feature type="repeat" description="WD" evidence="6">
    <location>
        <begin position="1057"/>
        <end position="1098"/>
    </location>
</feature>
<evidence type="ECO:0000259" key="8">
    <source>
        <dbReference type="PROSITE" id="PS50011"/>
    </source>
</evidence>
<dbReference type="SMART" id="SM00320">
    <property type="entry name" value="WD40"/>
    <property type="match status" value="14"/>
</dbReference>
<dbReference type="PROSITE" id="PS50082">
    <property type="entry name" value="WD_REPEATS_2"/>
    <property type="match status" value="12"/>
</dbReference>
<proteinExistence type="predicted"/>
<dbReference type="PROSITE" id="PS00678">
    <property type="entry name" value="WD_REPEATS_1"/>
    <property type="match status" value="5"/>
</dbReference>
<dbReference type="GO" id="GO:0005524">
    <property type="term" value="F:ATP binding"/>
    <property type="evidence" value="ECO:0007669"/>
    <property type="project" value="UniProtKB-UniRule"/>
</dbReference>
<dbReference type="Gene3D" id="3.30.200.20">
    <property type="entry name" value="Phosphorylase Kinase, domain 1"/>
    <property type="match status" value="1"/>
</dbReference>
<dbReference type="InterPro" id="IPR019775">
    <property type="entry name" value="WD40_repeat_CS"/>
</dbReference>
<feature type="repeat" description="WD" evidence="6">
    <location>
        <begin position="687"/>
        <end position="721"/>
    </location>
</feature>
<keyword evidence="2 6" id="KW-0853">WD repeat</keyword>
<organism evidence="9">
    <name type="scientific">Singulisphaera sp. Ch08</name>
    <dbReference type="NCBI Taxonomy" id="3120278"/>
    <lineage>
        <taxon>Bacteria</taxon>
        <taxon>Pseudomonadati</taxon>
        <taxon>Planctomycetota</taxon>
        <taxon>Planctomycetia</taxon>
        <taxon>Isosphaerales</taxon>
        <taxon>Isosphaeraceae</taxon>
        <taxon>Singulisphaera</taxon>
    </lineage>
</organism>
<dbReference type="Gene3D" id="1.10.510.10">
    <property type="entry name" value="Transferase(Phosphotransferase) domain 1"/>
    <property type="match status" value="1"/>
</dbReference>
<feature type="domain" description="Protein kinase" evidence="8">
    <location>
        <begin position="83"/>
        <end position="411"/>
    </location>
</feature>
<evidence type="ECO:0000256" key="6">
    <source>
        <dbReference type="PROSITE-ProRule" id="PRU00221"/>
    </source>
</evidence>
<dbReference type="InterPro" id="IPR017441">
    <property type="entry name" value="Protein_kinase_ATP_BS"/>
</dbReference>
<feature type="repeat" description="WD" evidence="6">
    <location>
        <begin position="973"/>
        <end position="1014"/>
    </location>
</feature>
<dbReference type="InterPro" id="IPR001245">
    <property type="entry name" value="Ser-Thr/Tyr_kinase_cat_dom"/>
</dbReference>
<dbReference type="PRINTS" id="PR00320">
    <property type="entry name" value="GPROTEINBRPT"/>
</dbReference>
<evidence type="ECO:0000256" key="1">
    <source>
        <dbReference type="ARBA" id="ARBA00022527"/>
    </source>
</evidence>
<dbReference type="InterPro" id="IPR036322">
    <property type="entry name" value="WD40_repeat_dom_sf"/>
</dbReference>
<feature type="repeat" description="WD" evidence="6">
    <location>
        <begin position="1099"/>
        <end position="1130"/>
    </location>
</feature>
<evidence type="ECO:0000256" key="4">
    <source>
        <dbReference type="ARBA" id="ARBA00022741"/>
    </source>
</evidence>
<gene>
    <name evidence="9" type="ORF">V5E97_30725</name>
</gene>